<proteinExistence type="predicted"/>
<accession>A0ABX5QW98</accession>
<dbReference type="Proteomes" id="UP000288804">
    <property type="component" value="Chromosome"/>
</dbReference>
<gene>
    <name evidence="1" type="ORF">D5F51_02835</name>
</gene>
<keyword evidence="2" id="KW-1185">Reference proteome</keyword>
<organism evidence="1 2">
    <name type="scientific">Yersinia hibernica</name>
    <dbReference type="NCBI Taxonomy" id="2339259"/>
    <lineage>
        <taxon>Bacteria</taxon>
        <taxon>Pseudomonadati</taxon>
        <taxon>Pseudomonadota</taxon>
        <taxon>Gammaproteobacteria</taxon>
        <taxon>Enterobacterales</taxon>
        <taxon>Yersiniaceae</taxon>
        <taxon>Yersinia</taxon>
    </lineage>
</organism>
<sequence length="155" mass="17368">MVEVKEQKRLRFERRPSPVLAEHRPMYKIGQVLLILSLASRGGKSSLPRLQLFNWAMKSTKRQQQLVLAVEEKILQVPAWGFDPALAIAVRLAIAEGLIIENSTGYEISTAGKVFTKEILKDSNLFGRERSFLSDIGKGLTEKMIEATASGWEAQ</sequence>
<dbReference type="RefSeq" id="WP_129195546.1">
    <property type="nucleotide sequence ID" value="NZ_CABHXI010000020.1"/>
</dbReference>
<protein>
    <submittedName>
        <fullName evidence="1">Uncharacterized protein</fullName>
    </submittedName>
</protein>
<dbReference type="EMBL" id="CP032487">
    <property type="protein sequence ID" value="QAX77585.1"/>
    <property type="molecule type" value="Genomic_DNA"/>
</dbReference>
<name>A0ABX5QW98_9GAMM</name>
<evidence type="ECO:0000313" key="1">
    <source>
        <dbReference type="EMBL" id="QAX77585.1"/>
    </source>
</evidence>
<evidence type="ECO:0000313" key="2">
    <source>
        <dbReference type="Proteomes" id="UP000288804"/>
    </source>
</evidence>
<reference evidence="2" key="1">
    <citation type="submission" date="2018-09" db="EMBL/GenBank/DDBJ databases">
        <title>Yersinia hibernicus sp. nov.</title>
        <authorList>
            <person name="Nguyen S.V."/>
            <person name="Mundanda D.M."/>
            <person name="Anes J."/>
            <person name="Fanning S."/>
        </authorList>
    </citation>
    <scope>NUCLEOTIDE SEQUENCE [LARGE SCALE GENOMIC DNA]</scope>
    <source>
        <strain evidence="2">CFS1934</strain>
    </source>
</reference>